<accession>A0ACC3TT80</accession>
<evidence type="ECO:0000313" key="2">
    <source>
        <dbReference type="Proteomes" id="UP001489719"/>
    </source>
</evidence>
<sequence length="473" mass="51437">MAEFDAAIALLGLVDPKDEKSSDSDSASSNDQEKAENKPSNKENREDKKSRDASGDVVKTEKTDDAKSEPSNPGTASKIMQETDDCKEQDESPNGTNQVTELKASDSPRAHPQGQSHQSGPVLQHEDQTSQQSSQDPSSEWDRRSQEQYVRSPHDSQQPQQSSGQYQQTGQSYQHHQAAGGHQHQQQQQRLPPTHAQYQYSAQQPSPSQSQKSQPQSPPQYSQTQAYSTQQSSSNPPPRLPPISQISQPPTPSHHQPYPEHGPRSGYQDHGSYPPYQQPAAGPPPGSFQHVEQQPPGYAQASPHVQPMYAGGAQGPSGQPPNIASRPSSYYSYRDPNEQYTAAGAPSSAPTPQNGYQHYSAPIDPALGGHSVPPVRPQPEPYPKERYYQPPIQPNGVPPAQRRANTSSNPQGDSNVWNATANSDGESTLNAISVHYINGKNHTHANFATGDFLGAIIYFSIHGCDTGKIICSP</sequence>
<evidence type="ECO:0000313" key="1">
    <source>
        <dbReference type="EMBL" id="KAK9323363.1"/>
    </source>
</evidence>
<reference evidence="2" key="1">
    <citation type="journal article" date="2024" name="Front. Bioeng. Biotechnol.">
        <title>Genome-scale model development and genomic sequencing of the oleaginous clade Lipomyces.</title>
        <authorList>
            <person name="Czajka J.J."/>
            <person name="Han Y."/>
            <person name="Kim J."/>
            <person name="Mondo S.J."/>
            <person name="Hofstad B.A."/>
            <person name="Robles A."/>
            <person name="Haridas S."/>
            <person name="Riley R."/>
            <person name="LaButti K."/>
            <person name="Pangilinan J."/>
            <person name="Andreopoulos W."/>
            <person name="Lipzen A."/>
            <person name="Yan J."/>
            <person name="Wang M."/>
            <person name="Ng V."/>
            <person name="Grigoriev I.V."/>
            <person name="Spatafora J.W."/>
            <person name="Magnuson J.K."/>
            <person name="Baker S.E."/>
            <person name="Pomraning K.R."/>
        </authorList>
    </citation>
    <scope>NUCLEOTIDE SEQUENCE [LARGE SCALE GENOMIC DNA]</scope>
    <source>
        <strain evidence="2">CBS 10300</strain>
    </source>
</reference>
<gene>
    <name evidence="1" type="ORF">V1517DRAFT_258341</name>
</gene>
<name>A0ACC3TT80_9ASCO</name>
<comment type="caution">
    <text evidence="1">The sequence shown here is derived from an EMBL/GenBank/DDBJ whole genome shotgun (WGS) entry which is preliminary data.</text>
</comment>
<dbReference type="EMBL" id="MU970062">
    <property type="protein sequence ID" value="KAK9323363.1"/>
    <property type="molecule type" value="Genomic_DNA"/>
</dbReference>
<protein>
    <submittedName>
        <fullName evidence="1">Uncharacterized protein</fullName>
    </submittedName>
</protein>
<organism evidence="1 2">
    <name type="scientific">Lipomyces orientalis</name>
    <dbReference type="NCBI Taxonomy" id="1233043"/>
    <lineage>
        <taxon>Eukaryota</taxon>
        <taxon>Fungi</taxon>
        <taxon>Dikarya</taxon>
        <taxon>Ascomycota</taxon>
        <taxon>Saccharomycotina</taxon>
        <taxon>Lipomycetes</taxon>
        <taxon>Lipomycetales</taxon>
        <taxon>Lipomycetaceae</taxon>
        <taxon>Lipomyces</taxon>
    </lineage>
</organism>
<keyword evidence="2" id="KW-1185">Reference proteome</keyword>
<dbReference type="Proteomes" id="UP001489719">
    <property type="component" value="Unassembled WGS sequence"/>
</dbReference>
<proteinExistence type="predicted"/>